<dbReference type="InParanoid" id="A0A4Q1BPL4"/>
<reference evidence="2 3" key="1">
    <citation type="submission" date="2016-06" db="EMBL/GenBank/DDBJ databases">
        <title>Evolution of pathogenesis and genome organization in the Tremellales.</title>
        <authorList>
            <person name="Cuomo C."/>
            <person name="Litvintseva A."/>
            <person name="Heitman J."/>
            <person name="Chen Y."/>
            <person name="Sun S."/>
            <person name="Springer D."/>
            <person name="Dromer F."/>
            <person name="Young S."/>
            <person name="Zeng Q."/>
            <person name="Chapman S."/>
            <person name="Gujja S."/>
            <person name="Saif S."/>
            <person name="Birren B."/>
        </authorList>
    </citation>
    <scope>NUCLEOTIDE SEQUENCE [LARGE SCALE GENOMIC DNA]</scope>
    <source>
        <strain evidence="2 3">ATCC 28783</strain>
    </source>
</reference>
<evidence type="ECO:0000313" key="3">
    <source>
        <dbReference type="Proteomes" id="UP000289152"/>
    </source>
</evidence>
<feature type="compositionally biased region" description="Polar residues" evidence="1">
    <location>
        <begin position="38"/>
        <end position="53"/>
    </location>
</feature>
<organism evidence="2 3">
    <name type="scientific">Tremella mesenterica</name>
    <name type="common">Jelly fungus</name>
    <dbReference type="NCBI Taxonomy" id="5217"/>
    <lineage>
        <taxon>Eukaryota</taxon>
        <taxon>Fungi</taxon>
        <taxon>Dikarya</taxon>
        <taxon>Basidiomycota</taxon>
        <taxon>Agaricomycotina</taxon>
        <taxon>Tremellomycetes</taxon>
        <taxon>Tremellales</taxon>
        <taxon>Tremellaceae</taxon>
        <taxon>Tremella</taxon>
    </lineage>
</organism>
<proteinExistence type="predicted"/>
<dbReference type="AlphaFoldDB" id="A0A4Q1BPL4"/>
<feature type="compositionally biased region" description="Basic and acidic residues" evidence="1">
    <location>
        <begin position="86"/>
        <end position="106"/>
    </location>
</feature>
<sequence length="126" mass="14284">MSLSPSPTIDKNQFVDNQTSHPNHHDHLTPESPHLKLFTSNSARISQTPPKQQHSSEHHLTSTSPIKRAVLMPVEMANASISQAVEGDRSGEKEKEKKGKEKDKEVQEYAYEYVPVVQRREGRNNM</sequence>
<accession>A0A4Q1BPL4</accession>
<dbReference type="Proteomes" id="UP000289152">
    <property type="component" value="Unassembled WGS sequence"/>
</dbReference>
<dbReference type="VEuPathDB" id="FungiDB:TREMEDRAFT_62976"/>
<dbReference type="EMBL" id="SDIL01000026">
    <property type="protein sequence ID" value="RXK39849.1"/>
    <property type="molecule type" value="Genomic_DNA"/>
</dbReference>
<name>A0A4Q1BPL4_TREME</name>
<dbReference type="OrthoDB" id="2596087at2759"/>
<feature type="region of interest" description="Disordered" evidence="1">
    <location>
        <begin position="1"/>
        <end position="106"/>
    </location>
</feature>
<evidence type="ECO:0000313" key="2">
    <source>
        <dbReference type="EMBL" id="RXK39849.1"/>
    </source>
</evidence>
<feature type="compositionally biased region" description="Polar residues" evidence="1">
    <location>
        <begin position="1"/>
        <end position="21"/>
    </location>
</feature>
<comment type="caution">
    <text evidence="2">The sequence shown here is derived from an EMBL/GenBank/DDBJ whole genome shotgun (WGS) entry which is preliminary data.</text>
</comment>
<keyword evidence="3" id="KW-1185">Reference proteome</keyword>
<protein>
    <submittedName>
        <fullName evidence="2">Uncharacterized protein</fullName>
    </submittedName>
</protein>
<gene>
    <name evidence="2" type="ORF">M231_02906</name>
</gene>
<evidence type="ECO:0000256" key="1">
    <source>
        <dbReference type="SAM" id="MobiDB-lite"/>
    </source>
</evidence>